<keyword evidence="3" id="KW-0378">Hydrolase</keyword>
<organism evidence="9 10">
    <name type="scientific">Capillimicrobium parvum</name>
    <dbReference type="NCBI Taxonomy" id="2884022"/>
    <lineage>
        <taxon>Bacteria</taxon>
        <taxon>Bacillati</taxon>
        <taxon>Actinomycetota</taxon>
        <taxon>Thermoleophilia</taxon>
        <taxon>Solirubrobacterales</taxon>
        <taxon>Capillimicrobiaceae</taxon>
        <taxon>Capillimicrobium</taxon>
    </lineage>
</organism>
<evidence type="ECO:0000256" key="2">
    <source>
        <dbReference type="ARBA" id="ARBA00022670"/>
    </source>
</evidence>
<dbReference type="Proteomes" id="UP001162834">
    <property type="component" value="Chromosome"/>
</dbReference>
<feature type="domain" description="Peptidase S8/S53" evidence="8">
    <location>
        <begin position="58"/>
        <end position="307"/>
    </location>
</feature>
<comment type="similarity">
    <text evidence="1 5">Belongs to the peptidase S8 family.</text>
</comment>
<comment type="caution">
    <text evidence="5">Lacks conserved residue(s) required for the propagation of feature annotation.</text>
</comment>
<dbReference type="InterPro" id="IPR050131">
    <property type="entry name" value="Peptidase_S8_subtilisin-like"/>
</dbReference>
<reference evidence="9" key="1">
    <citation type="journal article" date="2022" name="Int. J. Syst. Evol. Microbiol.">
        <title>Pseudomonas aegrilactucae sp. nov. and Pseudomonas morbosilactucae sp. nov., pathogens causing bacterial rot of lettuce in Japan.</title>
        <authorList>
            <person name="Sawada H."/>
            <person name="Fujikawa T."/>
            <person name="Satou M."/>
        </authorList>
    </citation>
    <scope>NUCLEOTIDE SEQUENCE</scope>
    <source>
        <strain evidence="9">0166_1</strain>
    </source>
</reference>
<keyword evidence="7" id="KW-0732">Signal</keyword>
<feature type="signal peptide" evidence="7">
    <location>
        <begin position="1"/>
        <end position="22"/>
    </location>
</feature>
<dbReference type="Pfam" id="PF00082">
    <property type="entry name" value="Peptidase_S8"/>
    <property type="match status" value="1"/>
</dbReference>
<keyword evidence="4" id="KW-0720">Serine protease</keyword>
<dbReference type="InterPro" id="IPR036852">
    <property type="entry name" value="Peptidase_S8/S53_dom_sf"/>
</dbReference>
<evidence type="ECO:0000256" key="6">
    <source>
        <dbReference type="SAM" id="MobiDB-lite"/>
    </source>
</evidence>
<name>A0A9E6Y358_9ACTN</name>
<dbReference type="KEGG" id="sbae:DSM104329_05062"/>
<dbReference type="InterPro" id="IPR022398">
    <property type="entry name" value="Peptidase_S8_His-AS"/>
</dbReference>
<dbReference type="PANTHER" id="PTHR43806">
    <property type="entry name" value="PEPTIDASE S8"/>
    <property type="match status" value="1"/>
</dbReference>
<proteinExistence type="inferred from homology"/>
<dbReference type="GO" id="GO:0004252">
    <property type="term" value="F:serine-type endopeptidase activity"/>
    <property type="evidence" value="ECO:0007669"/>
    <property type="project" value="InterPro"/>
</dbReference>
<dbReference type="EMBL" id="CP087164">
    <property type="protein sequence ID" value="UGS38632.1"/>
    <property type="molecule type" value="Genomic_DNA"/>
</dbReference>
<accession>A0A9E6Y358</accession>
<keyword evidence="10" id="KW-1185">Reference proteome</keyword>
<dbReference type="PANTHER" id="PTHR43806:SF11">
    <property type="entry name" value="CEREVISIN-RELATED"/>
    <property type="match status" value="1"/>
</dbReference>
<feature type="region of interest" description="Disordered" evidence="6">
    <location>
        <begin position="345"/>
        <end position="409"/>
    </location>
</feature>
<evidence type="ECO:0000313" key="10">
    <source>
        <dbReference type="Proteomes" id="UP001162834"/>
    </source>
</evidence>
<evidence type="ECO:0000259" key="8">
    <source>
        <dbReference type="Pfam" id="PF00082"/>
    </source>
</evidence>
<dbReference type="PROSITE" id="PS51892">
    <property type="entry name" value="SUBTILASE"/>
    <property type="match status" value="1"/>
</dbReference>
<keyword evidence="2" id="KW-0645">Protease</keyword>
<dbReference type="PROSITE" id="PS00137">
    <property type="entry name" value="SUBTILASE_HIS"/>
    <property type="match status" value="1"/>
</dbReference>
<sequence>MRGVARWISAAAVLTTVGVAGAPGAWANAEGPGTPQATAANATFLSNAPAPPGGAAGVCVIDSGADTDTDLGPALAGRTALLGGVPGDPSDQGATLDTGVALSKHGTYVAGVIASQVDGVGTSGIWPAARVFSTRVFTGGATAAAADYIRAMNWCSSQPGVTVINLSLSGLGTATLVERQQLDNKIAEVRGPLHNINVVGAAGNNGSMTAVGYPANAVGVFAVGATDAAGVLAPFSNRGSGLDIAAFGINSCLTTNRGTHLAHGSGTSYAAPVVSAVLAAMRSYDSTLTPDTAEQRLLDNADVVDGVKVLNAAKAFRSNPATAARVPGAPVTGLGAAVADACEPPLAPSGGGGTSETQGIGSKAVDPAPPPGTTATVEPVAAPVIDRQPRARDTFAVSKPPKPTLKSTSMRRGVLTVRISGRKAGDRAVFRVAGRTYVRMSSTLRLRVRGSSWKAVRVRLQRPGGGFSRTLVIRDGREF</sequence>
<evidence type="ECO:0000256" key="4">
    <source>
        <dbReference type="ARBA" id="ARBA00022825"/>
    </source>
</evidence>
<evidence type="ECO:0000313" key="9">
    <source>
        <dbReference type="EMBL" id="UGS38632.1"/>
    </source>
</evidence>
<dbReference type="GO" id="GO:0006508">
    <property type="term" value="P:proteolysis"/>
    <property type="evidence" value="ECO:0007669"/>
    <property type="project" value="UniProtKB-KW"/>
</dbReference>
<dbReference type="PROSITE" id="PS00138">
    <property type="entry name" value="SUBTILASE_SER"/>
    <property type="match status" value="1"/>
</dbReference>
<evidence type="ECO:0000256" key="3">
    <source>
        <dbReference type="ARBA" id="ARBA00022801"/>
    </source>
</evidence>
<dbReference type="PRINTS" id="PR00723">
    <property type="entry name" value="SUBTILISIN"/>
</dbReference>
<gene>
    <name evidence="9" type="ORF">DSM104329_05062</name>
</gene>
<protein>
    <recommendedName>
        <fullName evidence="8">Peptidase S8/S53 domain-containing protein</fullName>
    </recommendedName>
</protein>
<dbReference type="InterPro" id="IPR000209">
    <property type="entry name" value="Peptidase_S8/S53_dom"/>
</dbReference>
<evidence type="ECO:0000256" key="1">
    <source>
        <dbReference type="ARBA" id="ARBA00011073"/>
    </source>
</evidence>
<feature type="chain" id="PRO_5038473428" description="Peptidase S8/S53 domain-containing protein" evidence="7">
    <location>
        <begin position="23"/>
        <end position="479"/>
    </location>
</feature>
<evidence type="ECO:0000256" key="7">
    <source>
        <dbReference type="SAM" id="SignalP"/>
    </source>
</evidence>
<dbReference type="AlphaFoldDB" id="A0A9E6Y358"/>
<dbReference type="InterPro" id="IPR023828">
    <property type="entry name" value="Peptidase_S8_Ser-AS"/>
</dbReference>
<evidence type="ECO:0000256" key="5">
    <source>
        <dbReference type="PROSITE-ProRule" id="PRU01240"/>
    </source>
</evidence>
<dbReference type="Gene3D" id="3.40.50.200">
    <property type="entry name" value="Peptidase S8/S53 domain"/>
    <property type="match status" value="1"/>
</dbReference>
<dbReference type="InterPro" id="IPR015500">
    <property type="entry name" value="Peptidase_S8_subtilisin-rel"/>
</dbReference>
<dbReference type="SUPFAM" id="SSF52743">
    <property type="entry name" value="Subtilisin-like"/>
    <property type="match status" value="1"/>
</dbReference>